<protein>
    <submittedName>
        <fullName evidence="1">Uncharacterized protein</fullName>
    </submittedName>
</protein>
<dbReference type="EMBL" id="OB792717">
    <property type="protein sequence ID" value="CAD7423832.1"/>
    <property type="molecule type" value="Genomic_DNA"/>
</dbReference>
<organism evidence="1">
    <name type="scientific">Timema monikensis</name>
    <dbReference type="NCBI Taxonomy" id="170555"/>
    <lineage>
        <taxon>Eukaryota</taxon>
        <taxon>Metazoa</taxon>
        <taxon>Ecdysozoa</taxon>
        <taxon>Arthropoda</taxon>
        <taxon>Hexapoda</taxon>
        <taxon>Insecta</taxon>
        <taxon>Pterygota</taxon>
        <taxon>Neoptera</taxon>
        <taxon>Polyneoptera</taxon>
        <taxon>Phasmatodea</taxon>
        <taxon>Timematodea</taxon>
        <taxon>Timematoidea</taxon>
        <taxon>Timematidae</taxon>
        <taxon>Timema</taxon>
    </lineage>
</organism>
<evidence type="ECO:0000313" key="1">
    <source>
        <dbReference type="EMBL" id="CAD7423832.1"/>
    </source>
</evidence>
<name>A0A7R9E0F8_9NEOP</name>
<sequence length="119" mass="13921">MLLEEDKRSRGRKNFYIIKFVVALFIFSQELNHANIINDVLAENAKKEYLHFCNLKKSQLQEIFRPCDQFSDEVGLDTIYARPRYSDTSSDARTSTTSFTRALQKTRGRDELSVTYVRT</sequence>
<dbReference type="AlphaFoldDB" id="A0A7R9E0F8"/>
<reference evidence="1" key="1">
    <citation type="submission" date="2020-11" db="EMBL/GenBank/DDBJ databases">
        <authorList>
            <person name="Tran Van P."/>
        </authorList>
    </citation>
    <scope>NUCLEOTIDE SEQUENCE</scope>
</reference>
<proteinExistence type="predicted"/>
<gene>
    <name evidence="1" type="ORF">TMSB3V08_LOCUS806</name>
</gene>
<accession>A0A7R9E0F8</accession>